<comment type="caution">
    <text evidence="18">The sequence shown here is derived from an EMBL/GenBank/DDBJ whole genome shotgun (WGS) entry which is preliminary data.</text>
</comment>
<keyword evidence="9 18" id="KW-0418">Kinase</keyword>
<evidence type="ECO:0000256" key="4">
    <source>
        <dbReference type="ARBA" id="ARBA00022475"/>
    </source>
</evidence>
<evidence type="ECO:0000256" key="10">
    <source>
        <dbReference type="ARBA" id="ARBA00022840"/>
    </source>
</evidence>
<dbReference type="SMART" id="SM00387">
    <property type="entry name" value="HATPase_c"/>
    <property type="match status" value="1"/>
</dbReference>
<gene>
    <name evidence="18" type="ORF">FPZ45_15930</name>
</gene>
<evidence type="ECO:0000256" key="12">
    <source>
        <dbReference type="ARBA" id="ARBA00023012"/>
    </source>
</evidence>
<dbReference type="PROSITE" id="PS50885">
    <property type="entry name" value="HAMP"/>
    <property type="match status" value="1"/>
</dbReference>
<dbReference type="SUPFAM" id="SSF47384">
    <property type="entry name" value="Homodimeric domain of signal transducing histidine kinase"/>
    <property type="match status" value="1"/>
</dbReference>
<dbReference type="CDD" id="cd00075">
    <property type="entry name" value="HATPase"/>
    <property type="match status" value="1"/>
</dbReference>
<dbReference type="CDD" id="cd06225">
    <property type="entry name" value="HAMP"/>
    <property type="match status" value="1"/>
</dbReference>
<evidence type="ECO:0000256" key="6">
    <source>
        <dbReference type="ARBA" id="ARBA00022679"/>
    </source>
</evidence>
<dbReference type="SUPFAM" id="SSF55874">
    <property type="entry name" value="ATPase domain of HSP90 chaperone/DNA topoisomerase II/histidine kinase"/>
    <property type="match status" value="1"/>
</dbReference>
<dbReference type="InterPro" id="IPR036890">
    <property type="entry name" value="HATPase_C_sf"/>
</dbReference>
<dbReference type="InterPro" id="IPR050398">
    <property type="entry name" value="HssS/ArlS-like"/>
</dbReference>
<evidence type="ECO:0000256" key="13">
    <source>
        <dbReference type="ARBA" id="ARBA00023136"/>
    </source>
</evidence>
<dbReference type="PANTHER" id="PTHR45528:SF1">
    <property type="entry name" value="SENSOR HISTIDINE KINASE CPXA"/>
    <property type="match status" value="1"/>
</dbReference>
<dbReference type="Proteomes" id="UP000316330">
    <property type="component" value="Unassembled WGS sequence"/>
</dbReference>
<dbReference type="PANTHER" id="PTHR45528">
    <property type="entry name" value="SENSOR HISTIDINE KINASE CPXA"/>
    <property type="match status" value="1"/>
</dbReference>
<dbReference type="InterPro" id="IPR003594">
    <property type="entry name" value="HATPase_dom"/>
</dbReference>
<dbReference type="FunFam" id="3.30.565.10:FF:000006">
    <property type="entry name" value="Sensor histidine kinase WalK"/>
    <property type="match status" value="1"/>
</dbReference>
<keyword evidence="11 15" id="KW-1133">Transmembrane helix</keyword>
<feature type="domain" description="Histidine kinase" evidence="16">
    <location>
        <begin position="272"/>
        <end position="486"/>
    </location>
</feature>
<dbReference type="GO" id="GO:0005524">
    <property type="term" value="F:ATP binding"/>
    <property type="evidence" value="ECO:0007669"/>
    <property type="project" value="UniProtKB-KW"/>
</dbReference>
<comment type="subcellular location">
    <subcellularLocation>
        <location evidence="2">Cell membrane</location>
        <topology evidence="2">Multi-pass membrane protein</topology>
    </subcellularLocation>
</comment>
<dbReference type="InterPro" id="IPR005467">
    <property type="entry name" value="His_kinase_dom"/>
</dbReference>
<dbReference type="PRINTS" id="PR00344">
    <property type="entry name" value="BCTRLSENSOR"/>
</dbReference>
<proteinExistence type="predicted"/>
<evidence type="ECO:0000256" key="8">
    <source>
        <dbReference type="ARBA" id="ARBA00022741"/>
    </source>
</evidence>
<dbReference type="Gene3D" id="3.30.565.10">
    <property type="entry name" value="Histidine kinase-like ATPase, C-terminal domain"/>
    <property type="match status" value="1"/>
</dbReference>
<dbReference type="InterPro" id="IPR004358">
    <property type="entry name" value="Sig_transdc_His_kin-like_C"/>
</dbReference>
<keyword evidence="7 15" id="KW-0812">Transmembrane</keyword>
<reference evidence="18 19" key="1">
    <citation type="submission" date="2019-07" db="EMBL/GenBank/DDBJ databases">
        <authorList>
            <person name="Kim J."/>
        </authorList>
    </citation>
    <scope>NUCLEOTIDE SEQUENCE [LARGE SCALE GENOMIC DNA]</scope>
    <source>
        <strain evidence="18 19">G13</strain>
    </source>
</reference>
<dbReference type="CDD" id="cd00082">
    <property type="entry name" value="HisKA"/>
    <property type="match status" value="1"/>
</dbReference>
<dbReference type="EMBL" id="VNJJ01000008">
    <property type="protein sequence ID" value="TVX98781.1"/>
    <property type="molecule type" value="Genomic_DNA"/>
</dbReference>
<keyword evidence="12" id="KW-0902">Two-component regulatory system</keyword>
<dbReference type="InterPro" id="IPR003661">
    <property type="entry name" value="HisK_dim/P_dom"/>
</dbReference>
<evidence type="ECO:0000259" key="16">
    <source>
        <dbReference type="PROSITE" id="PS50109"/>
    </source>
</evidence>
<keyword evidence="6" id="KW-0808">Transferase</keyword>
<evidence type="ECO:0000256" key="5">
    <source>
        <dbReference type="ARBA" id="ARBA00022553"/>
    </source>
</evidence>
<evidence type="ECO:0000256" key="1">
    <source>
        <dbReference type="ARBA" id="ARBA00000085"/>
    </source>
</evidence>
<comment type="catalytic activity">
    <reaction evidence="1">
        <text>ATP + protein L-histidine = ADP + protein N-phospho-L-histidine.</text>
        <dbReference type="EC" id="2.7.13.3"/>
    </reaction>
</comment>
<evidence type="ECO:0000256" key="11">
    <source>
        <dbReference type="ARBA" id="ARBA00022989"/>
    </source>
</evidence>
<feature type="transmembrane region" description="Helical" evidence="15">
    <location>
        <begin position="170"/>
        <end position="190"/>
    </location>
</feature>
<keyword evidence="4" id="KW-1003">Cell membrane</keyword>
<dbReference type="Gene3D" id="1.10.287.130">
    <property type="match status" value="1"/>
</dbReference>
<keyword evidence="19" id="KW-1185">Reference proteome</keyword>
<dbReference type="Pfam" id="PF02518">
    <property type="entry name" value="HATPase_c"/>
    <property type="match status" value="1"/>
</dbReference>
<evidence type="ECO:0000256" key="7">
    <source>
        <dbReference type="ARBA" id="ARBA00022692"/>
    </source>
</evidence>
<evidence type="ECO:0000256" key="2">
    <source>
        <dbReference type="ARBA" id="ARBA00004651"/>
    </source>
</evidence>
<dbReference type="AlphaFoldDB" id="A0A559JFX7"/>
<evidence type="ECO:0000256" key="9">
    <source>
        <dbReference type="ARBA" id="ARBA00022777"/>
    </source>
</evidence>
<feature type="coiled-coil region" evidence="14">
    <location>
        <begin position="235"/>
        <end position="265"/>
    </location>
</feature>
<keyword evidence="5" id="KW-0597">Phosphoprotein</keyword>
<dbReference type="SMART" id="SM00388">
    <property type="entry name" value="HisKA"/>
    <property type="match status" value="1"/>
</dbReference>
<keyword evidence="14" id="KW-0175">Coiled coil</keyword>
<evidence type="ECO:0000256" key="14">
    <source>
        <dbReference type="SAM" id="Coils"/>
    </source>
</evidence>
<feature type="transmembrane region" description="Helical" evidence="15">
    <location>
        <begin position="12"/>
        <end position="33"/>
    </location>
</feature>
<dbReference type="GO" id="GO:0000155">
    <property type="term" value="F:phosphorelay sensor kinase activity"/>
    <property type="evidence" value="ECO:0007669"/>
    <property type="project" value="InterPro"/>
</dbReference>
<evidence type="ECO:0000259" key="17">
    <source>
        <dbReference type="PROSITE" id="PS50885"/>
    </source>
</evidence>
<feature type="domain" description="HAMP" evidence="17">
    <location>
        <begin position="191"/>
        <end position="243"/>
    </location>
</feature>
<accession>A0A559JFX7</accession>
<name>A0A559JFX7_9BACL</name>
<evidence type="ECO:0000313" key="18">
    <source>
        <dbReference type="EMBL" id="TVX98781.1"/>
    </source>
</evidence>
<dbReference type="Pfam" id="PF00512">
    <property type="entry name" value="HisKA"/>
    <property type="match status" value="1"/>
</dbReference>
<dbReference type="InterPro" id="IPR036097">
    <property type="entry name" value="HisK_dim/P_sf"/>
</dbReference>
<dbReference type="PROSITE" id="PS50109">
    <property type="entry name" value="HIS_KIN"/>
    <property type="match status" value="1"/>
</dbReference>
<dbReference type="GO" id="GO:0005886">
    <property type="term" value="C:plasma membrane"/>
    <property type="evidence" value="ECO:0007669"/>
    <property type="project" value="UniProtKB-SubCell"/>
</dbReference>
<keyword evidence="10" id="KW-0067">ATP-binding</keyword>
<dbReference type="EC" id="2.7.13.3" evidence="3"/>
<dbReference type="OrthoDB" id="9786919at2"/>
<sequence length="495" mass="56084">MSSLSIKIKFSLFLAALLSLTVFVLSLFVLRGIQDQQQTRMEKELIQQSRIANLSVKQAYMTSPPVDAQRFLSARGQQFAMDLAVYSGLHVVLYDNAGKKVGDSIPSAVPSYEVNGTLAFALEGKIAYQREGLSLFYLAPLQGPGKQMGVIQFQYPLTNDIRFYRTITNLFLYTGAAVLVVSFILGYLYFRRATSAIVALNQAAEQIRRGRFLPKSPLRRMDELGRLSQGIYYMSSEIQKNMAAMKKEERKLRRAVVKLQRLERQQKQFIGNISHEFKTPLTSIKAYSELMELYPEDAGLRKDAFHHIRLESDRLTDMVEKVLRLAELQKYEFEYLPQKVDLQELLLDLINRMKAKAERFDVEIVPQLTEASIWADRESLVHIFVNLLDNGIKYNVKGGQVIVSDSVESHQAVVTIADTGIGIPRESRNKIFEPFYTVNKDRSRQSGGTGLGLALVKQLAEKQGGTVELIDSPQGAAFRLTFPLFRVFPDKEESE</sequence>
<dbReference type="Gene3D" id="6.10.340.10">
    <property type="match status" value="1"/>
</dbReference>
<evidence type="ECO:0000256" key="15">
    <source>
        <dbReference type="SAM" id="Phobius"/>
    </source>
</evidence>
<keyword evidence="13 15" id="KW-0472">Membrane</keyword>
<evidence type="ECO:0000313" key="19">
    <source>
        <dbReference type="Proteomes" id="UP000316330"/>
    </source>
</evidence>
<dbReference type="RefSeq" id="WP_144703791.1">
    <property type="nucleotide sequence ID" value="NZ_VNJJ01000008.1"/>
</dbReference>
<dbReference type="InterPro" id="IPR003660">
    <property type="entry name" value="HAMP_dom"/>
</dbReference>
<protein>
    <recommendedName>
        <fullName evidence="3">histidine kinase</fullName>
        <ecNumber evidence="3">2.7.13.3</ecNumber>
    </recommendedName>
</protein>
<keyword evidence="8" id="KW-0547">Nucleotide-binding</keyword>
<organism evidence="18 19">
    <name type="scientific">Cohnella terricola</name>
    <dbReference type="NCBI Taxonomy" id="1289167"/>
    <lineage>
        <taxon>Bacteria</taxon>
        <taxon>Bacillati</taxon>
        <taxon>Bacillota</taxon>
        <taxon>Bacilli</taxon>
        <taxon>Bacillales</taxon>
        <taxon>Paenibacillaceae</taxon>
        <taxon>Cohnella</taxon>
    </lineage>
</organism>
<evidence type="ECO:0000256" key="3">
    <source>
        <dbReference type="ARBA" id="ARBA00012438"/>
    </source>
</evidence>